<dbReference type="KEGG" id="sacd:HS1genome_2239"/>
<evidence type="ECO:0000256" key="7">
    <source>
        <dbReference type="SAM" id="Phobius"/>
    </source>
</evidence>
<dbReference type="OrthoDB" id="2837at2157"/>
<dbReference type="PANTHER" id="PTHR30176">
    <property type="entry name" value="FERREDOXIN-TYPE PROTEIN NAPH"/>
    <property type="match status" value="1"/>
</dbReference>
<feature type="transmembrane region" description="Helical" evidence="7">
    <location>
        <begin position="6"/>
        <end position="23"/>
    </location>
</feature>
<dbReference type="Pfam" id="PF12838">
    <property type="entry name" value="Fer4_7"/>
    <property type="match status" value="1"/>
</dbReference>
<feature type="transmembrane region" description="Helical" evidence="7">
    <location>
        <begin position="54"/>
        <end position="74"/>
    </location>
</feature>
<keyword evidence="2" id="KW-0004">4Fe-4S</keyword>
<dbReference type="Gene3D" id="3.30.70.20">
    <property type="match status" value="1"/>
</dbReference>
<dbReference type="AlphaFoldDB" id="A0A348B6P8"/>
<dbReference type="Proteomes" id="UP000616143">
    <property type="component" value="Unassembled WGS sequence"/>
</dbReference>
<feature type="transmembrane region" description="Helical" evidence="7">
    <location>
        <begin position="228"/>
        <end position="244"/>
    </location>
</feature>
<evidence type="ECO:0000313" key="11">
    <source>
        <dbReference type="Proteomes" id="UP000276741"/>
    </source>
</evidence>
<name>A0A348B6P8_9CREN</name>
<reference evidence="10" key="1">
    <citation type="journal article" date="2014" name="Int. J. Syst. Evol. Microbiol.">
        <title>Complete genome sequence of Corynebacterium casei LMG S-19264T (=DSM 44701T), isolated from a smear-ripened cheese.</title>
        <authorList>
            <consortium name="US DOE Joint Genome Institute (JGI-PGF)"/>
            <person name="Walter F."/>
            <person name="Albersmeier A."/>
            <person name="Kalinowski J."/>
            <person name="Ruckert C."/>
        </authorList>
    </citation>
    <scope>NUCLEOTIDE SEQUENCE</scope>
    <source>
        <strain evidence="10">JCM 31740</strain>
    </source>
</reference>
<dbReference type="GO" id="GO:0005886">
    <property type="term" value="C:plasma membrane"/>
    <property type="evidence" value="ECO:0007669"/>
    <property type="project" value="TreeGrafter"/>
</dbReference>
<feature type="transmembrane region" description="Helical" evidence="7">
    <location>
        <begin position="122"/>
        <end position="140"/>
    </location>
</feature>
<feature type="transmembrane region" description="Helical" evidence="7">
    <location>
        <begin position="401"/>
        <end position="419"/>
    </location>
</feature>
<dbReference type="EMBL" id="AP018553">
    <property type="protein sequence ID" value="BBD73850.1"/>
    <property type="molecule type" value="Genomic_DNA"/>
</dbReference>
<keyword evidence="4" id="KW-0249">Electron transport</keyword>
<feature type="transmembrane region" description="Helical" evidence="7">
    <location>
        <begin position="86"/>
        <end position="107"/>
    </location>
</feature>
<feature type="transmembrane region" description="Helical" evidence="7">
    <location>
        <begin position="147"/>
        <end position="165"/>
    </location>
</feature>
<evidence type="ECO:0000313" key="10">
    <source>
        <dbReference type="EMBL" id="GGT96330.1"/>
    </source>
</evidence>
<keyword evidence="6" id="KW-0411">Iron-sulfur</keyword>
<organism evidence="9 11">
    <name type="scientific">Sulfodiicoccus acidiphilus</name>
    <dbReference type="NCBI Taxonomy" id="1670455"/>
    <lineage>
        <taxon>Archaea</taxon>
        <taxon>Thermoproteota</taxon>
        <taxon>Thermoprotei</taxon>
        <taxon>Sulfolobales</taxon>
        <taxon>Sulfolobaceae</taxon>
        <taxon>Sulfodiicoccus</taxon>
    </lineage>
</organism>
<keyword evidence="5" id="KW-0408">Iron</keyword>
<dbReference type="GO" id="GO:0046872">
    <property type="term" value="F:metal ion binding"/>
    <property type="evidence" value="ECO:0007669"/>
    <property type="project" value="UniProtKB-KW"/>
</dbReference>
<feature type="domain" description="4Fe-4S ferredoxin-type" evidence="8">
    <location>
        <begin position="584"/>
        <end position="613"/>
    </location>
</feature>
<feature type="transmembrane region" description="Helical" evidence="7">
    <location>
        <begin position="464"/>
        <end position="485"/>
    </location>
</feature>
<keyword evidence="7" id="KW-0472">Membrane</keyword>
<evidence type="ECO:0000256" key="5">
    <source>
        <dbReference type="ARBA" id="ARBA00023004"/>
    </source>
</evidence>
<reference evidence="11" key="2">
    <citation type="submission" date="2018-04" db="EMBL/GenBank/DDBJ databases">
        <title>Complete genome sequence of Sulfodiicoccus acidiphilus strain HS-1.</title>
        <authorList>
            <person name="Sakai H.D."/>
            <person name="Kurosawa N."/>
        </authorList>
    </citation>
    <scope>NUCLEOTIDE SEQUENCE [LARGE SCALE GENOMIC DNA]</scope>
    <source>
        <strain evidence="11">HS-1</strain>
    </source>
</reference>
<evidence type="ECO:0000259" key="8">
    <source>
        <dbReference type="PROSITE" id="PS51379"/>
    </source>
</evidence>
<dbReference type="SUPFAM" id="SSF54862">
    <property type="entry name" value="4Fe-4S ferredoxins"/>
    <property type="match status" value="1"/>
</dbReference>
<evidence type="ECO:0000313" key="9">
    <source>
        <dbReference type="EMBL" id="BBD73850.1"/>
    </source>
</evidence>
<evidence type="ECO:0000256" key="6">
    <source>
        <dbReference type="ARBA" id="ARBA00023014"/>
    </source>
</evidence>
<proteinExistence type="predicted"/>
<reference evidence="9" key="3">
    <citation type="journal article" date="2019" name="BMC Res. Notes">
        <title>Complete genome sequence of the Sulfodiicoccus acidiphilus strain HS-1T, the first crenarchaeon that lacks polB3, isolated from an acidic hot spring in Ohwaku-dani, Hakone, Japan.</title>
        <authorList>
            <person name="Sakai H.D."/>
            <person name="Kurosawa N."/>
        </authorList>
    </citation>
    <scope>NUCLEOTIDE SEQUENCE</scope>
    <source>
        <strain evidence="9">HS-1</strain>
    </source>
</reference>
<feature type="transmembrane region" description="Helical" evidence="7">
    <location>
        <begin position="171"/>
        <end position="191"/>
    </location>
</feature>
<dbReference type="PANTHER" id="PTHR30176:SF3">
    <property type="entry name" value="FERREDOXIN-TYPE PROTEIN NAPH"/>
    <property type="match status" value="1"/>
</dbReference>
<feature type="transmembrane region" description="Helical" evidence="7">
    <location>
        <begin position="203"/>
        <end position="222"/>
    </location>
</feature>
<keyword evidence="7" id="KW-0812">Transmembrane</keyword>
<gene>
    <name evidence="10" type="ORF">GCM10007116_12370</name>
    <name evidence="9" type="ORF">HS1genome_2239</name>
</gene>
<reference evidence="10" key="4">
    <citation type="submission" date="2020-09" db="EMBL/GenBank/DDBJ databases">
        <authorList>
            <person name="Sun Q."/>
            <person name="Ohkuma M."/>
        </authorList>
    </citation>
    <scope>NUCLEOTIDE SEQUENCE</scope>
    <source>
        <strain evidence="10">JCM 31740</strain>
    </source>
</reference>
<feature type="transmembrane region" description="Helical" evidence="7">
    <location>
        <begin position="265"/>
        <end position="289"/>
    </location>
</feature>
<dbReference type="RefSeq" id="WP_126451099.1">
    <property type="nucleotide sequence ID" value="NZ_AP018553.1"/>
</dbReference>
<keyword evidence="7" id="KW-1133">Transmembrane helix</keyword>
<keyword evidence="11" id="KW-1185">Reference proteome</keyword>
<evidence type="ECO:0000256" key="1">
    <source>
        <dbReference type="ARBA" id="ARBA00022448"/>
    </source>
</evidence>
<feature type="transmembrane region" description="Helical" evidence="7">
    <location>
        <begin position="505"/>
        <end position="529"/>
    </location>
</feature>
<evidence type="ECO:0000256" key="2">
    <source>
        <dbReference type="ARBA" id="ARBA00022485"/>
    </source>
</evidence>
<dbReference type="InterPro" id="IPR051684">
    <property type="entry name" value="Electron_Trans/Redox"/>
</dbReference>
<evidence type="ECO:0000256" key="4">
    <source>
        <dbReference type="ARBA" id="ARBA00022982"/>
    </source>
</evidence>
<dbReference type="EMBL" id="BMQS01000010">
    <property type="protein sequence ID" value="GGT96330.1"/>
    <property type="molecule type" value="Genomic_DNA"/>
</dbReference>
<sequence>MLEQLALAASMAAFSCYLIWEVKRGYRLDVALYLAGMMIAMNLGAYLYLLNPQWVTYVLLGNSAYMFFGLAPIIYGRRIKYSKASVATFVVLMNAAELSMGALFFTWTTGQPSTLLNAVENYWYIGSMAVEMAFSLTLVESTQLRRYLLFLLPISVVSPVAFVRSREFVELTIWSSTVLMLLATVVVYETLYKERLRATQDTMTTLEVMTIFTAMMVGEFYYYLTSSWIIYDASMMTSMVWFVYRSIVGPNGKRTNYTRDGRWTFTFILLTFVMEWFMGGVLDFASGVLQPGLAGFTNSLALGWVPSLWGVPLDFLSLVSTVTGSQWFLIMMGTEMGLLAAFRLKELKRLENKVRVSLMIAAYAIYTIFLPYFSPISSRLAFIPYMWSMGLGTLGPVTKDYLFGIVGTYAVSALLSFLFGSRQICSVTCTAPLMYQGTFYESLKTFNRTSRLGKKTLGSRLRPWFKWVASVVWVTLLVAALMSFLNQAGVIDFTVAGTDITVFLYSFYFNFLWYVVFVSIPFFGTYACATQGWCSWGTFNQLVGRVGLFRLRVRDPQQCITCESKACAKACPVGNTDMAGHFIREGRFRSMRCVGVGDCVEACPYDNILFYDARHWIKEKISRWFR</sequence>
<feature type="domain" description="4Fe-4S ferredoxin-type" evidence="8">
    <location>
        <begin position="549"/>
        <end position="581"/>
    </location>
</feature>
<feature type="transmembrane region" description="Helical" evidence="7">
    <location>
        <begin position="356"/>
        <end position="381"/>
    </location>
</feature>
<dbReference type="Proteomes" id="UP000276741">
    <property type="component" value="Chromosome"/>
</dbReference>
<keyword evidence="1" id="KW-0813">Transport</keyword>
<dbReference type="GO" id="GO:0051539">
    <property type="term" value="F:4 iron, 4 sulfur cluster binding"/>
    <property type="evidence" value="ECO:0007669"/>
    <property type="project" value="UniProtKB-KW"/>
</dbReference>
<evidence type="ECO:0000256" key="3">
    <source>
        <dbReference type="ARBA" id="ARBA00022723"/>
    </source>
</evidence>
<accession>A0A348B6P8</accession>
<dbReference type="GeneID" id="38667691"/>
<feature type="transmembrane region" description="Helical" evidence="7">
    <location>
        <begin position="30"/>
        <end position="48"/>
    </location>
</feature>
<protein>
    <submittedName>
        <fullName evidence="9">4Fe-4S ferredoxin</fullName>
    </submittedName>
</protein>
<dbReference type="PROSITE" id="PS51379">
    <property type="entry name" value="4FE4S_FER_2"/>
    <property type="match status" value="2"/>
</dbReference>
<keyword evidence="3" id="KW-0479">Metal-binding</keyword>
<dbReference type="InterPro" id="IPR017896">
    <property type="entry name" value="4Fe4S_Fe-S-bd"/>
</dbReference>